<proteinExistence type="predicted"/>
<dbReference type="AlphaFoldDB" id="A0A4P8WNC5"/>
<keyword evidence="1" id="KW-0472">Membrane</keyword>
<evidence type="ECO:0000256" key="1">
    <source>
        <dbReference type="SAM" id="Phobius"/>
    </source>
</evidence>
<geneLocation type="plasmid" evidence="4">
    <name>pnve414</name>
</geneLocation>
<feature type="domain" description="DUF7575" evidence="2">
    <location>
        <begin position="106"/>
        <end position="132"/>
    </location>
</feature>
<evidence type="ECO:0000313" key="3">
    <source>
        <dbReference type="EMBL" id="QCS44875.1"/>
    </source>
</evidence>
<dbReference type="KEGG" id="nvr:FEJ81_21535"/>
<keyword evidence="1" id="KW-0812">Transmembrane</keyword>
<reference evidence="4" key="1">
    <citation type="submission" date="2019-05" db="EMBL/GenBank/DDBJ databases">
        <title>Genome sequence and methylation pattern of the halophilic Archaeon Natrinema versiforme BOL5-4.</title>
        <authorList>
            <person name="DasSarma P."/>
            <person name="Anton B.P."/>
            <person name="DasSarma S.L."/>
            <person name="Martinez F.L."/>
            <person name="Guzman D."/>
            <person name="Roberts R.J."/>
            <person name="DasSarma S."/>
        </authorList>
    </citation>
    <scope>NUCLEOTIDE SEQUENCE [LARGE SCALE GENOMIC DNA]</scope>
    <source>
        <strain evidence="4">BOL5-4</strain>
        <plasmid evidence="4">pnve414</plasmid>
    </source>
</reference>
<dbReference type="GeneID" id="40267913"/>
<feature type="transmembrane region" description="Helical" evidence="1">
    <location>
        <begin position="35"/>
        <end position="54"/>
    </location>
</feature>
<name>A0A4P8WNC5_9EURY</name>
<sequence>MGQPLSQKRPWLAALLAALATGLGHLYLRRWRRAVGWLAASFVTTALFVDPAAFDAFVAGSWGLETLVAIAPMFFVIGLSIVDAYLLARMQTDGAVADSVDGSDTDSVACPHCGNELDPDLEFCHWCTNPVEGIDRDRPDAADEER</sequence>
<feature type="transmembrane region" description="Helical" evidence="1">
    <location>
        <begin position="66"/>
        <end position="88"/>
    </location>
</feature>
<dbReference type="EMBL" id="CP040332">
    <property type="protein sequence ID" value="QCS44875.1"/>
    <property type="molecule type" value="Genomic_DNA"/>
</dbReference>
<dbReference type="OrthoDB" id="204947at2157"/>
<evidence type="ECO:0000259" key="2">
    <source>
        <dbReference type="Pfam" id="PF24460"/>
    </source>
</evidence>
<dbReference type="Pfam" id="PF24460">
    <property type="entry name" value="DUF7575"/>
    <property type="match status" value="1"/>
</dbReference>
<gene>
    <name evidence="3" type="ORF">FEJ81_21535</name>
</gene>
<dbReference type="Proteomes" id="UP000302218">
    <property type="component" value="Plasmid pNVE414"/>
</dbReference>
<organism evidence="3 4">
    <name type="scientific">Natrinema versiforme</name>
    <dbReference type="NCBI Taxonomy" id="88724"/>
    <lineage>
        <taxon>Archaea</taxon>
        <taxon>Methanobacteriati</taxon>
        <taxon>Methanobacteriota</taxon>
        <taxon>Stenosarchaea group</taxon>
        <taxon>Halobacteria</taxon>
        <taxon>Halobacteriales</taxon>
        <taxon>Natrialbaceae</taxon>
        <taxon>Natrinema</taxon>
    </lineage>
</organism>
<accession>A0A4P8WNC5</accession>
<dbReference type="InterPro" id="IPR055997">
    <property type="entry name" value="DUF7575"/>
</dbReference>
<keyword evidence="3" id="KW-0614">Plasmid</keyword>
<evidence type="ECO:0000313" key="4">
    <source>
        <dbReference type="Proteomes" id="UP000302218"/>
    </source>
</evidence>
<feature type="transmembrane region" description="Helical" evidence="1">
    <location>
        <begin position="12"/>
        <end position="28"/>
    </location>
</feature>
<keyword evidence="1" id="KW-1133">Transmembrane helix</keyword>
<dbReference type="RefSeq" id="WP_138247265.1">
    <property type="nucleotide sequence ID" value="NZ_CP040332.1"/>
</dbReference>
<protein>
    <submittedName>
        <fullName evidence="3">Zinc ribbon domain-containing protein</fullName>
    </submittedName>
</protein>